<evidence type="ECO:0000256" key="5">
    <source>
        <dbReference type="ARBA" id="ARBA00022475"/>
    </source>
</evidence>
<dbReference type="PANTHER" id="PTHR30622">
    <property type="entry name" value="UNDECAPRENYL-DIPHOSPHATASE"/>
    <property type="match status" value="1"/>
</dbReference>
<dbReference type="AlphaFoldDB" id="A0A6J7DH50"/>
<dbReference type="GO" id="GO:0005886">
    <property type="term" value="C:plasma membrane"/>
    <property type="evidence" value="ECO:0007669"/>
    <property type="project" value="UniProtKB-SubCell"/>
</dbReference>
<name>A0A6J7DH50_9ZZZZ</name>
<sequence length="285" mass="28892">MLAGDVATSPALMPQAPEPLRLGDAALLGALHGPTELLPISSSGHTTLISELAGLNYAKAPSQQRKPLEIALHAGTAAALLLFPPAEGCGGPRGLKGLAFRGAMLAPTAVAGLAGRNRVRDQLGTTATISAGLLAGSVAMVTADRSRGTRTATDASIVDGLAIGGLQALAIWPGVSRSAMAITAARWLGFSRGASARLSRSGLVATSLAAASLEGVQLAREGIPRQDLPALAVAAAGGFVSAVVARPMATRMEMGAPLWPWALWRTALATVTVLRIRATGDDGHR</sequence>
<comment type="catalytic activity">
    <reaction evidence="11">
        <text>di-trans,octa-cis-undecaprenyl diphosphate + H2O = di-trans,octa-cis-undecaprenyl phosphate + phosphate + H(+)</text>
        <dbReference type="Rhea" id="RHEA:28094"/>
        <dbReference type="ChEBI" id="CHEBI:15377"/>
        <dbReference type="ChEBI" id="CHEBI:15378"/>
        <dbReference type="ChEBI" id="CHEBI:43474"/>
        <dbReference type="ChEBI" id="CHEBI:58405"/>
        <dbReference type="ChEBI" id="CHEBI:60392"/>
        <dbReference type="EC" id="3.6.1.27"/>
    </reaction>
</comment>
<evidence type="ECO:0000256" key="2">
    <source>
        <dbReference type="ARBA" id="ARBA00010621"/>
    </source>
</evidence>
<keyword evidence="9" id="KW-0472">Membrane</keyword>
<keyword evidence="7" id="KW-0378">Hydrolase</keyword>
<keyword evidence="5" id="KW-1003">Cell membrane</keyword>
<evidence type="ECO:0000256" key="10">
    <source>
        <dbReference type="ARBA" id="ARBA00032707"/>
    </source>
</evidence>
<evidence type="ECO:0000256" key="4">
    <source>
        <dbReference type="ARBA" id="ARBA00021581"/>
    </source>
</evidence>
<dbReference type="Pfam" id="PF02673">
    <property type="entry name" value="BacA"/>
    <property type="match status" value="2"/>
</dbReference>
<evidence type="ECO:0000256" key="6">
    <source>
        <dbReference type="ARBA" id="ARBA00022692"/>
    </source>
</evidence>
<dbReference type="InterPro" id="IPR003824">
    <property type="entry name" value="UppP"/>
</dbReference>
<comment type="similarity">
    <text evidence="2">Belongs to the UppP family.</text>
</comment>
<evidence type="ECO:0000313" key="12">
    <source>
        <dbReference type="EMBL" id="CAB4869957.1"/>
    </source>
</evidence>
<keyword evidence="8" id="KW-1133">Transmembrane helix</keyword>
<comment type="subcellular location">
    <subcellularLocation>
        <location evidence="1">Cell membrane</location>
        <topology evidence="1">Multi-pass membrane protein</topology>
    </subcellularLocation>
</comment>
<protein>
    <recommendedName>
        <fullName evidence="4">Undecaprenyl-diphosphatase</fullName>
        <ecNumber evidence="3">3.6.1.27</ecNumber>
    </recommendedName>
    <alternativeName>
        <fullName evidence="10">Undecaprenyl pyrophosphate phosphatase</fullName>
    </alternativeName>
</protein>
<evidence type="ECO:0000256" key="1">
    <source>
        <dbReference type="ARBA" id="ARBA00004651"/>
    </source>
</evidence>
<dbReference type="GO" id="GO:0050380">
    <property type="term" value="F:undecaprenyl-diphosphatase activity"/>
    <property type="evidence" value="ECO:0007669"/>
    <property type="project" value="UniProtKB-EC"/>
</dbReference>
<dbReference type="PANTHER" id="PTHR30622:SF2">
    <property type="entry name" value="UNDECAPRENYL-DIPHOSPHATASE"/>
    <property type="match status" value="1"/>
</dbReference>
<keyword evidence="6" id="KW-0812">Transmembrane</keyword>
<evidence type="ECO:0000256" key="11">
    <source>
        <dbReference type="ARBA" id="ARBA00047594"/>
    </source>
</evidence>
<evidence type="ECO:0000256" key="8">
    <source>
        <dbReference type="ARBA" id="ARBA00022989"/>
    </source>
</evidence>
<evidence type="ECO:0000256" key="3">
    <source>
        <dbReference type="ARBA" id="ARBA00012374"/>
    </source>
</evidence>
<dbReference type="EMBL" id="CAFBLU010000008">
    <property type="protein sequence ID" value="CAB4869957.1"/>
    <property type="molecule type" value="Genomic_DNA"/>
</dbReference>
<proteinExistence type="inferred from homology"/>
<accession>A0A6J7DH50</accession>
<evidence type="ECO:0000256" key="7">
    <source>
        <dbReference type="ARBA" id="ARBA00022801"/>
    </source>
</evidence>
<gene>
    <name evidence="12" type="ORF">UFOPK3444_00666</name>
</gene>
<evidence type="ECO:0000256" key="9">
    <source>
        <dbReference type="ARBA" id="ARBA00023136"/>
    </source>
</evidence>
<reference evidence="12" key="1">
    <citation type="submission" date="2020-05" db="EMBL/GenBank/DDBJ databases">
        <authorList>
            <person name="Chiriac C."/>
            <person name="Salcher M."/>
            <person name="Ghai R."/>
            <person name="Kavagutti S V."/>
        </authorList>
    </citation>
    <scope>NUCLEOTIDE SEQUENCE</scope>
</reference>
<organism evidence="12">
    <name type="scientific">freshwater metagenome</name>
    <dbReference type="NCBI Taxonomy" id="449393"/>
    <lineage>
        <taxon>unclassified sequences</taxon>
        <taxon>metagenomes</taxon>
        <taxon>ecological metagenomes</taxon>
    </lineage>
</organism>
<dbReference type="EC" id="3.6.1.27" evidence="3"/>